<dbReference type="InterPro" id="IPR019427">
    <property type="entry name" value="7TM_GPCR_serpentine_rcpt_Srw"/>
</dbReference>
<evidence type="ECO:0000256" key="2">
    <source>
        <dbReference type="ARBA" id="ARBA00022692"/>
    </source>
</evidence>
<dbReference type="Proteomes" id="UP001233172">
    <property type="component" value="Unassembled WGS sequence"/>
</dbReference>
<feature type="transmembrane region" description="Helical" evidence="5">
    <location>
        <begin position="144"/>
        <end position="161"/>
    </location>
</feature>
<dbReference type="GO" id="GO:0016020">
    <property type="term" value="C:membrane"/>
    <property type="evidence" value="ECO:0007669"/>
    <property type="project" value="UniProtKB-SubCell"/>
</dbReference>
<dbReference type="AlphaFoldDB" id="A0AAD8AY75"/>
<dbReference type="Gene3D" id="1.20.1070.10">
    <property type="entry name" value="Rhodopsin 7-helix transmembrane proteins"/>
    <property type="match status" value="1"/>
</dbReference>
<comment type="caution">
    <text evidence="7">The sequence shown here is derived from an EMBL/GenBank/DDBJ whole genome shotgun (WGS) entry which is preliminary data.</text>
</comment>
<evidence type="ECO:0000259" key="6">
    <source>
        <dbReference type="PROSITE" id="PS50262"/>
    </source>
</evidence>
<keyword evidence="3 5" id="KW-1133">Transmembrane helix</keyword>
<feature type="transmembrane region" description="Helical" evidence="5">
    <location>
        <begin position="296"/>
        <end position="317"/>
    </location>
</feature>
<feature type="domain" description="G-protein coupled receptors family 1 profile" evidence="6">
    <location>
        <begin position="42"/>
        <end position="316"/>
    </location>
</feature>
<feature type="transmembrane region" description="Helical" evidence="5">
    <location>
        <begin position="204"/>
        <end position="224"/>
    </location>
</feature>
<accession>A0AAD8AY75</accession>
<dbReference type="PANTHER" id="PTHR46641">
    <property type="entry name" value="FMRFAMIDE RECEPTOR-RELATED"/>
    <property type="match status" value="1"/>
</dbReference>
<keyword evidence="2 5" id="KW-0812">Transmembrane</keyword>
<protein>
    <submittedName>
        <fullName evidence="7">FMRFamide receptor</fullName>
    </submittedName>
</protein>
<evidence type="ECO:0000256" key="1">
    <source>
        <dbReference type="ARBA" id="ARBA00004370"/>
    </source>
</evidence>
<evidence type="ECO:0000256" key="3">
    <source>
        <dbReference type="ARBA" id="ARBA00022989"/>
    </source>
</evidence>
<feature type="transmembrane region" description="Helical" evidence="5">
    <location>
        <begin position="254"/>
        <end position="276"/>
    </location>
</feature>
<feature type="transmembrane region" description="Helical" evidence="5">
    <location>
        <begin position="23"/>
        <end position="49"/>
    </location>
</feature>
<dbReference type="InterPro" id="IPR017452">
    <property type="entry name" value="GPCR_Rhodpsn_7TM"/>
</dbReference>
<comment type="subcellular location">
    <subcellularLocation>
        <location evidence="1">Membrane</location>
    </subcellularLocation>
</comment>
<evidence type="ECO:0000313" key="7">
    <source>
        <dbReference type="EMBL" id="KAK0044593.1"/>
    </source>
</evidence>
<dbReference type="GO" id="GO:0008528">
    <property type="term" value="F:G protein-coupled peptide receptor activity"/>
    <property type="evidence" value="ECO:0007669"/>
    <property type="project" value="InterPro"/>
</dbReference>
<reference evidence="7" key="2">
    <citation type="submission" date="2023-04" db="EMBL/GenBank/DDBJ databases">
        <authorList>
            <person name="Bu L."/>
            <person name="Lu L."/>
            <person name="Laidemitt M.R."/>
            <person name="Zhang S.M."/>
            <person name="Mutuku M."/>
            <person name="Mkoji G."/>
            <person name="Steinauer M."/>
            <person name="Loker E.S."/>
        </authorList>
    </citation>
    <scope>NUCLEOTIDE SEQUENCE</scope>
    <source>
        <strain evidence="7">KasaAsao</strain>
        <tissue evidence="7">Whole Snail</tissue>
    </source>
</reference>
<evidence type="ECO:0000256" key="4">
    <source>
        <dbReference type="ARBA" id="ARBA00023136"/>
    </source>
</evidence>
<proteinExistence type="predicted"/>
<dbReference type="PROSITE" id="PS50262">
    <property type="entry name" value="G_PROTEIN_RECEP_F1_2"/>
    <property type="match status" value="1"/>
</dbReference>
<dbReference type="Pfam" id="PF10324">
    <property type="entry name" value="7TM_GPCR_Srw"/>
    <property type="match status" value="1"/>
</dbReference>
<reference evidence="7" key="1">
    <citation type="journal article" date="2023" name="PLoS Negl. Trop. Dis.">
        <title>A genome sequence for Biomphalaria pfeifferi, the major vector snail for the human-infecting parasite Schistosoma mansoni.</title>
        <authorList>
            <person name="Bu L."/>
            <person name="Lu L."/>
            <person name="Laidemitt M.R."/>
            <person name="Zhang S.M."/>
            <person name="Mutuku M."/>
            <person name="Mkoji G."/>
            <person name="Steinauer M."/>
            <person name="Loker E.S."/>
        </authorList>
    </citation>
    <scope>NUCLEOTIDE SEQUENCE</scope>
    <source>
        <strain evidence="7">KasaAsao</strain>
    </source>
</reference>
<organism evidence="7 8">
    <name type="scientific">Biomphalaria pfeifferi</name>
    <name type="common">Bloodfluke planorb</name>
    <name type="synonym">Freshwater snail</name>
    <dbReference type="NCBI Taxonomy" id="112525"/>
    <lineage>
        <taxon>Eukaryota</taxon>
        <taxon>Metazoa</taxon>
        <taxon>Spiralia</taxon>
        <taxon>Lophotrochozoa</taxon>
        <taxon>Mollusca</taxon>
        <taxon>Gastropoda</taxon>
        <taxon>Heterobranchia</taxon>
        <taxon>Euthyneura</taxon>
        <taxon>Panpulmonata</taxon>
        <taxon>Hygrophila</taxon>
        <taxon>Lymnaeoidea</taxon>
        <taxon>Planorbidae</taxon>
        <taxon>Biomphalaria</taxon>
    </lineage>
</organism>
<name>A0AAD8AY75_BIOPF</name>
<sequence>MSNNTAMTELAAPIIDPFIANSFRIVCLLFVAEVVGVCGIMTNVINILVFRGQGYQDGVNITLTALAVSDIGALISQQIYNLLLIPMIQETDLVILKSHLGVLVIYVNEYFVRVSSLVTSFASVERCVCVVMPLKVKSIITRKVVFTVNVTIFLVLSLYLFPPYFSIYLGLKVIPGWNRTVLSIFYQSYGESVLRLSYNFTDLLLPYGTFLILILSSATIFFQLKANAKWRHSISSESLQSGKSVAPFKERKSVVMLMTVSFVCVLLVLPKSLMLTVGGVVREMKMDGAYKDITTIVYSFTSLLETINSSITIFIFYRMSTKYRTEFQKFFSVF</sequence>
<evidence type="ECO:0000313" key="8">
    <source>
        <dbReference type="Proteomes" id="UP001233172"/>
    </source>
</evidence>
<keyword evidence="8" id="KW-1185">Reference proteome</keyword>
<dbReference type="InterPro" id="IPR052954">
    <property type="entry name" value="GPCR-Ligand_Int"/>
</dbReference>
<gene>
    <name evidence="7" type="ORF">Bpfe_025995</name>
</gene>
<dbReference type="SUPFAM" id="SSF81321">
    <property type="entry name" value="Family A G protein-coupled receptor-like"/>
    <property type="match status" value="1"/>
</dbReference>
<dbReference type="EMBL" id="JASAOG010000195">
    <property type="protein sequence ID" value="KAK0044593.1"/>
    <property type="molecule type" value="Genomic_DNA"/>
</dbReference>
<dbReference type="PANTHER" id="PTHR46641:SF2">
    <property type="entry name" value="FMRFAMIDE RECEPTOR"/>
    <property type="match status" value="1"/>
</dbReference>
<evidence type="ECO:0000256" key="5">
    <source>
        <dbReference type="SAM" id="Phobius"/>
    </source>
</evidence>
<keyword evidence="4 5" id="KW-0472">Membrane</keyword>
<keyword evidence="7" id="KW-0675">Receptor</keyword>